<name>A0ABW5C841_9PROT</name>
<dbReference type="Proteomes" id="UP001597296">
    <property type="component" value="Unassembled WGS sequence"/>
</dbReference>
<feature type="signal peptide" evidence="1">
    <location>
        <begin position="1"/>
        <end position="22"/>
    </location>
</feature>
<sequence length="131" mass="13176">MKALTVCGAAALALTITLSGCATPEAGPAPGWGQPAARRAGPPVAIGNGLGSEFGNYPARPDGVATGANGETCTLFDWDRPLGHDLALRLRSASCEAPGRPGTMVSTELSRAVIPLAASPLRTDSTVTPPL</sequence>
<reference evidence="3" key="1">
    <citation type="journal article" date="2019" name="Int. J. Syst. Evol. Microbiol.">
        <title>The Global Catalogue of Microorganisms (GCM) 10K type strain sequencing project: providing services to taxonomists for standard genome sequencing and annotation.</title>
        <authorList>
            <consortium name="The Broad Institute Genomics Platform"/>
            <consortium name="The Broad Institute Genome Sequencing Center for Infectious Disease"/>
            <person name="Wu L."/>
            <person name="Ma J."/>
        </authorList>
    </citation>
    <scope>NUCLEOTIDE SEQUENCE [LARGE SCALE GENOMIC DNA]</scope>
    <source>
        <strain evidence="3">KCTC 15012</strain>
    </source>
</reference>
<proteinExistence type="predicted"/>
<keyword evidence="1" id="KW-0732">Signal</keyword>
<gene>
    <name evidence="2" type="ORF">ACFSNB_00470</name>
</gene>
<accession>A0ABW5C841</accession>
<evidence type="ECO:0000313" key="3">
    <source>
        <dbReference type="Proteomes" id="UP001597296"/>
    </source>
</evidence>
<keyword evidence="3" id="KW-1185">Reference proteome</keyword>
<dbReference type="PROSITE" id="PS51257">
    <property type="entry name" value="PROKAR_LIPOPROTEIN"/>
    <property type="match status" value="1"/>
</dbReference>
<evidence type="ECO:0000313" key="2">
    <source>
        <dbReference type="EMBL" id="MFD2232268.1"/>
    </source>
</evidence>
<feature type="chain" id="PRO_5045104450" evidence="1">
    <location>
        <begin position="23"/>
        <end position="131"/>
    </location>
</feature>
<dbReference type="EMBL" id="JBHUIY010000001">
    <property type="protein sequence ID" value="MFD2232268.1"/>
    <property type="molecule type" value="Genomic_DNA"/>
</dbReference>
<dbReference type="RefSeq" id="WP_377313435.1">
    <property type="nucleotide sequence ID" value="NZ_JBHUIY010000001.1"/>
</dbReference>
<protein>
    <submittedName>
        <fullName evidence="2">Uncharacterized protein</fullName>
    </submittedName>
</protein>
<comment type="caution">
    <text evidence="2">The sequence shown here is derived from an EMBL/GenBank/DDBJ whole genome shotgun (WGS) entry which is preliminary data.</text>
</comment>
<organism evidence="2 3">
    <name type="scientific">Phaeospirillum tilakii</name>
    <dbReference type="NCBI Taxonomy" id="741673"/>
    <lineage>
        <taxon>Bacteria</taxon>
        <taxon>Pseudomonadati</taxon>
        <taxon>Pseudomonadota</taxon>
        <taxon>Alphaproteobacteria</taxon>
        <taxon>Rhodospirillales</taxon>
        <taxon>Rhodospirillaceae</taxon>
        <taxon>Phaeospirillum</taxon>
    </lineage>
</organism>
<evidence type="ECO:0000256" key="1">
    <source>
        <dbReference type="SAM" id="SignalP"/>
    </source>
</evidence>